<keyword evidence="3" id="KW-1185">Reference proteome</keyword>
<comment type="caution">
    <text evidence="2">The sequence shown here is derived from an EMBL/GenBank/DDBJ whole genome shotgun (WGS) entry which is preliminary data.</text>
</comment>
<proteinExistence type="predicted"/>
<dbReference type="AlphaFoldDB" id="A0A8S9WN74"/>
<accession>A0A8S9WN74</accession>
<evidence type="ECO:0000256" key="1">
    <source>
        <dbReference type="SAM" id="Phobius"/>
    </source>
</evidence>
<organism evidence="2 3">
    <name type="scientific">Apolygus lucorum</name>
    <name type="common">Small green plant bug</name>
    <name type="synonym">Lygocoris lucorum</name>
    <dbReference type="NCBI Taxonomy" id="248454"/>
    <lineage>
        <taxon>Eukaryota</taxon>
        <taxon>Metazoa</taxon>
        <taxon>Ecdysozoa</taxon>
        <taxon>Arthropoda</taxon>
        <taxon>Hexapoda</taxon>
        <taxon>Insecta</taxon>
        <taxon>Pterygota</taxon>
        <taxon>Neoptera</taxon>
        <taxon>Paraneoptera</taxon>
        <taxon>Hemiptera</taxon>
        <taxon>Heteroptera</taxon>
        <taxon>Panheteroptera</taxon>
        <taxon>Cimicomorpha</taxon>
        <taxon>Miridae</taxon>
        <taxon>Mirini</taxon>
        <taxon>Apolygus</taxon>
    </lineage>
</organism>
<keyword evidence="1" id="KW-0812">Transmembrane</keyword>
<keyword evidence="1" id="KW-1133">Transmembrane helix</keyword>
<evidence type="ECO:0000313" key="3">
    <source>
        <dbReference type="Proteomes" id="UP000466442"/>
    </source>
</evidence>
<evidence type="ECO:0000313" key="2">
    <source>
        <dbReference type="EMBL" id="KAF6197689.1"/>
    </source>
</evidence>
<protein>
    <submittedName>
        <fullName evidence="2">Uncharacterized protein</fullName>
    </submittedName>
</protein>
<keyword evidence="1" id="KW-0472">Membrane</keyword>
<feature type="transmembrane region" description="Helical" evidence="1">
    <location>
        <begin position="51"/>
        <end position="69"/>
    </location>
</feature>
<gene>
    <name evidence="2" type="ORF">GE061_008655</name>
</gene>
<dbReference type="EMBL" id="WIXP02000017">
    <property type="protein sequence ID" value="KAF6197689.1"/>
    <property type="molecule type" value="Genomic_DNA"/>
</dbReference>
<dbReference type="Proteomes" id="UP000466442">
    <property type="component" value="Unassembled WGS sequence"/>
</dbReference>
<reference evidence="2" key="1">
    <citation type="journal article" date="2021" name="Mol. Ecol. Resour.">
        <title>Apolygus lucorum genome provides insights into omnivorousness and mesophyll feeding.</title>
        <authorList>
            <person name="Liu Y."/>
            <person name="Liu H."/>
            <person name="Wang H."/>
            <person name="Huang T."/>
            <person name="Liu B."/>
            <person name="Yang B."/>
            <person name="Yin L."/>
            <person name="Li B."/>
            <person name="Zhang Y."/>
            <person name="Zhang S."/>
            <person name="Jiang F."/>
            <person name="Zhang X."/>
            <person name="Ren Y."/>
            <person name="Wang B."/>
            <person name="Wang S."/>
            <person name="Lu Y."/>
            <person name="Wu K."/>
            <person name="Fan W."/>
            <person name="Wang G."/>
        </authorList>
    </citation>
    <scope>NUCLEOTIDE SEQUENCE</scope>
    <source>
        <strain evidence="2">12Hb</strain>
    </source>
</reference>
<name>A0A8S9WN74_APOLU</name>
<sequence length="80" mass="9383">MVSSSGGDTPKHVENAFNPNFSVRRHKFGRSRRKFVLFAKKKITKTPVYDAFLPFLLFFVVIRRLRFLNKIQLSAKKVRV</sequence>